<proteinExistence type="predicted"/>
<dbReference type="Gene3D" id="3.90.79.10">
    <property type="entry name" value="Nucleoside Triphosphate Pyrophosphohydrolase"/>
    <property type="match status" value="1"/>
</dbReference>
<dbReference type="Pfam" id="PF00293">
    <property type="entry name" value="NUDIX"/>
    <property type="match status" value="1"/>
</dbReference>
<dbReference type="RefSeq" id="WP_106565872.1">
    <property type="nucleotide sequence ID" value="NZ_JAUVYL010000025.1"/>
</dbReference>
<reference evidence="4 5" key="1">
    <citation type="submission" date="2018-03" db="EMBL/GenBank/DDBJ databases">
        <title>Genomic Encyclopedia of Archaeal and Bacterial Type Strains, Phase II (KMG-II): from individual species to whole genera.</title>
        <authorList>
            <person name="Goeker M."/>
        </authorList>
    </citation>
    <scope>NUCLEOTIDE SEQUENCE [LARGE SCALE GENOMIC DNA]</scope>
    <source>
        <strain evidence="4 5">DSM 28057</strain>
    </source>
</reference>
<dbReference type="Proteomes" id="UP000240708">
    <property type="component" value="Unassembled WGS sequence"/>
</dbReference>
<evidence type="ECO:0000256" key="1">
    <source>
        <dbReference type="ARBA" id="ARBA00001946"/>
    </source>
</evidence>
<organism evidence="4 5">
    <name type="scientific">Cecembia rubra</name>
    <dbReference type="NCBI Taxonomy" id="1485585"/>
    <lineage>
        <taxon>Bacteria</taxon>
        <taxon>Pseudomonadati</taxon>
        <taxon>Bacteroidota</taxon>
        <taxon>Cytophagia</taxon>
        <taxon>Cytophagales</taxon>
        <taxon>Cyclobacteriaceae</taxon>
        <taxon>Cecembia</taxon>
    </lineage>
</organism>
<evidence type="ECO:0000259" key="3">
    <source>
        <dbReference type="PROSITE" id="PS51462"/>
    </source>
</evidence>
<dbReference type="PANTHER" id="PTHR43046">
    <property type="entry name" value="GDP-MANNOSE MANNOSYL HYDROLASE"/>
    <property type="match status" value="1"/>
</dbReference>
<protein>
    <submittedName>
        <fullName evidence="4">NUDIX domain-containing protein</fullName>
    </submittedName>
</protein>
<dbReference type="SUPFAM" id="SSF55811">
    <property type="entry name" value="Nudix"/>
    <property type="match status" value="1"/>
</dbReference>
<dbReference type="AlphaFoldDB" id="A0A2P8EEE6"/>
<dbReference type="PROSITE" id="PS51462">
    <property type="entry name" value="NUDIX"/>
    <property type="match status" value="1"/>
</dbReference>
<keyword evidence="2" id="KW-0378">Hydrolase</keyword>
<evidence type="ECO:0000313" key="5">
    <source>
        <dbReference type="Proteomes" id="UP000240708"/>
    </source>
</evidence>
<dbReference type="EMBL" id="PYGF01000001">
    <property type="protein sequence ID" value="PSL07833.1"/>
    <property type="molecule type" value="Genomic_DNA"/>
</dbReference>
<evidence type="ECO:0000256" key="2">
    <source>
        <dbReference type="ARBA" id="ARBA00022801"/>
    </source>
</evidence>
<dbReference type="OrthoDB" id="9810648at2"/>
<dbReference type="InterPro" id="IPR000086">
    <property type="entry name" value="NUDIX_hydrolase_dom"/>
</dbReference>
<sequence length="167" mass="19388">MTNLEKELVDKFGGRLRTRVNGILIKNEEILMVKHKMSTDSFFWNVPGGGMKYGSSVEKNLEREFIEETGLMIKVKKFICAHEFLEPPLHAIELFFEVEEIGGSLILGKDPELDEGKQLITEIRYLNLEKLSLIKNPEKHPIFWGIKSLNDVRKWNGYFNFENNSIK</sequence>
<accession>A0A2P8EEE6</accession>
<comment type="caution">
    <text evidence="4">The sequence shown here is derived from an EMBL/GenBank/DDBJ whole genome shotgun (WGS) entry which is preliminary data.</text>
</comment>
<name>A0A2P8EEE6_9BACT</name>
<dbReference type="PANTHER" id="PTHR43046:SF14">
    <property type="entry name" value="MUTT_NUDIX FAMILY PROTEIN"/>
    <property type="match status" value="1"/>
</dbReference>
<dbReference type="InterPro" id="IPR015797">
    <property type="entry name" value="NUDIX_hydrolase-like_dom_sf"/>
</dbReference>
<gene>
    <name evidence="4" type="ORF">CLV48_101771</name>
</gene>
<feature type="domain" description="Nudix hydrolase" evidence="3">
    <location>
        <begin position="15"/>
        <end position="147"/>
    </location>
</feature>
<comment type="cofactor">
    <cofactor evidence="1">
        <name>Mg(2+)</name>
        <dbReference type="ChEBI" id="CHEBI:18420"/>
    </cofactor>
</comment>
<dbReference type="GO" id="GO:0016787">
    <property type="term" value="F:hydrolase activity"/>
    <property type="evidence" value="ECO:0007669"/>
    <property type="project" value="UniProtKB-KW"/>
</dbReference>
<keyword evidence="5" id="KW-1185">Reference proteome</keyword>
<evidence type="ECO:0000313" key="4">
    <source>
        <dbReference type="EMBL" id="PSL07833.1"/>
    </source>
</evidence>